<dbReference type="OrthoDB" id="5329176at2759"/>
<accession>A0A8K0QY59</accession>
<dbReference type="PANTHER" id="PTHR33048">
    <property type="entry name" value="PTH11-LIKE INTEGRAL MEMBRANE PROTEIN (AFU_ORTHOLOGUE AFUA_5G11245)"/>
    <property type="match status" value="1"/>
</dbReference>
<feature type="compositionally biased region" description="Basic and acidic residues" evidence="6">
    <location>
        <begin position="286"/>
        <end position="296"/>
    </location>
</feature>
<evidence type="ECO:0000256" key="1">
    <source>
        <dbReference type="ARBA" id="ARBA00004141"/>
    </source>
</evidence>
<evidence type="ECO:0000256" key="7">
    <source>
        <dbReference type="SAM" id="Phobius"/>
    </source>
</evidence>
<comment type="subcellular location">
    <subcellularLocation>
        <location evidence="1">Membrane</location>
        <topology evidence="1">Multi-pass membrane protein</topology>
    </subcellularLocation>
</comment>
<proteinExistence type="inferred from homology"/>
<feature type="transmembrane region" description="Helical" evidence="7">
    <location>
        <begin position="248"/>
        <end position="270"/>
    </location>
</feature>
<dbReference type="EMBL" id="JAGMVJ010000019">
    <property type="protein sequence ID" value="KAH7076288.1"/>
    <property type="molecule type" value="Genomic_DNA"/>
</dbReference>
<feature type="transmembrane region" description="Helical" evidence="7">
    <location>
        <begin position="174"/>
        <end position="197"/>
    </location>
</feature>
<keyword evidence="3 7" id="KW-1133">Transmembrane helix</keyword>
<sequence>MSSALAAKGLASQRTCVGTATALTSLSLVLVSLRVYTRLFIVRNFGKDDCAMLIALLLTVGYLIAIFVLKDNGLGFSGKALKPTQMVKQIQTTLAIEIIYYFVVNAIKISILLFYLRIAAAKRLEILSKSTIYFLATFCAVSVTVCLTQCIPLHKMWDFTGLVVGKCINTTAFFYTTSSVNILMDIWILVLPITTLLKVQRPKREKAALIGVFSLGAFSCIASIVRLHSIKIYTESTDPFFDAVPINLWSMIEVNVGIYCASIPSLKALFSSSQRQRSRAGAYHYHSRERSGKTSDHSSGTVIHDSYGLKDVENGSVPEPTHARAHPQNWLASDSEAEQERIVYPQSRI</sequence>
<dbReference type="InterPro" id="IPR049326">
    <property type="entry name" value="Rhodopsin_dom_fungi"/>
</dbReference>
<organism evidence="9 10">
    <name type="scientific">Paraphoma chrysanthemicola</name>
    <dbReference type="NCBI Taxonomy" id="798071"/>
    <lineage>
        <taxon>Eukaryota</taxon>
        <taxon>Fungi</taxon>
        <taxon>Dikarya</taxon>
        <taxon>Ascomycota</taxon>
        <taxon>Pezizomycotina</taxon>
        <taxon>Dothideomycetes</taxon>
        <taxon>Pleosporomycetidae</taxon>
        <taxon>Pleosporales</taxon>
        <taxon>Pleosporineae</taxon>
        <taxon>Phaeosphaeriaceae</taxon>
        <taxon>Paraphoma</taxon>
    </lineage>
</organism>
<feature type="transmembrane region" description="Helical" evidence="7">
    <location>
        <begin position="49"/>
        <end position="69"/>
    </location>
</feature>
<evidence type="ECO:0000256" key="3">
    <source>
        <dbReference type="ARBA" id="ARBA00022989"/>
    </source>
</evidence>
<dbReference type="InterPro" id="IPR052337">
    <property type="entry name" value="SAT4-like"/>
</dbReference>
<dbReference type="AlphaFoldDB" id="A0A8K0QY59"/>
<comment type="caution">
    <text evidence="9">The sequence shown here is derived from an EMBL/GenBank/DDBJ whole genome shotgun (WGS) entry which is preliminary data.</text>
</comment>
<gene>
    <name evidence="9" type="ORF">FB567DRAFT_157550</name>
</gene>
<feature type="transmembrane region" description="Helical" evidence="7">
    <location>
        <begin position="132"/>
        <end position="154"/>
    </location>
</feature>
<dbReference type="GO" id="GO:0016020">
    <property type="term" value="C:membrane"/>
    <property type="evidence" value="ECO:0007669"/>
    <property type="project" value="UniProtKB-SubCell"/>
</dbReference>
<feature type="transmembrane region" description="Helical" evidence="7">
    <location>
        <begin position="209"/>
        <end position="228"/>
    </location>
</feature>
<feature type="region of interest" description="Disordered" evidence="6">
    <location>
        <begin position="281"/>
        <end position="349"/>
    </location>
</feature>
<evidence type="ECO:0000259" key="8">
    <source>
        <dbReference type="Pfam" id="PF20684"/>
    </source>
</evidence>
<dbReference type="PANTHER" id="PTHR33048:SF123">
    <property type="entry name" value="INTEGRAL MEMBRANE PROTEIN"/>
    <property type="match status" value="1"/>
</dbReference>
<evidence type="ECO:0000313" key="10">
    <source>
        <dbReference type="Proteomes" id="UP000813461"/>
    </source>
</evidence>
<evidence type="ECO:0000313" key="9">
    <source>
        <dbReference type="EMBL" id="KAH7076288.1"/>
    </source>
</evidence>
<feature type="domain" description="Rhodopsin" evidence="8">
    <location>
        <begin position="33"/>
        <end position="271"/>
    </location>
</feature>
<protein>
    <recommendedName>
        <fullName evidence="8">Rhodopsin domain-containing protein</fullName>
    </recommendedName>
</protein>
<comment type="similarity">
    <text evidence="5">Belongs to the SAT4 family.</text>
</comment>
<evidence type="ECO:0000256" key="5">
    <source>
        <dbReference type="ARBA" id="ARBA00038359"/>
    </source>
</evidence>
<reference evidence="9" key="1">
    <citation type="journal article" date="2021" name="Nat. Commun.">
        <title>Genetic determinants of endophytism in the Arabidopsis root mycobiome.</title>
        <authorList>
            <person name="Mesny F."/>
            <person name="Miyauchi S."/>
            <person name="Thiergart T."/>
            <person name="Pickel B."/>
            <person name="Atanasova L."/>
            <person name="Karlsson M."/>
            <person name="Huettel B."/>
            <person name="Barry K.W."/>
            <person name="Haridas S."/>
            <person name="Chen C."/>
            <person name="Bauer D."/>
            <person name="Andreopoulos W."/>
            <person name="Pangilinan J."/>
            <person name="LaButti K."/>
            <person name="Riley R."/>
            <person name="Lipzen A."/>
            <person name="Clum A."/>
            <person name="Drula E."/>
            <person name="Henrissat B."/>
            <person name="Kohler A."/>
            <person name="Grigoriev I.V."/>
            <person name="Martin F.M."/>
            <person name="Hacquard S."/>
        </authorList>
    </citation>
    <scope>NUCLEOTIDE SEQUENCE</scope>
    <source>
        <strain evidence="9">MPI-SDFR-AT-0120</strain>
    </source>
</reference>
<feature type="transmembrane region" description="Helical" evidence="7">
    <location>
        <begin position="98"/>
        <end position="120"/>
    </location>
</feature>
<dbReference type="Pfam" id="PF20684">
    <property type="entry name" value="Fung_rhodopsin"/>
    <property type="match status" value="1"/>
</dbReference>
<keyword evidence="2 7" id="KW-0812">Transmembrane</keyword>
<name>A0A8K0QY59_9PLEO</name>
<keyword evidence="10" id="KW-1185">Reference proteome</keyword>
<evidence type="ECO:0000256" key="6">
    <source>
        <dbReference type="SAM" id="MobiDB-lite"/>
    </source>
</evidence>
<dbReference type="Proteomes" id="UP000813461">
    <property type="component" value="Unassembled WGS sequence"/>
</dbReference>
<keyword evidence="4 7" id="KW-0472">Membrane</keyword>
<evidence type="ECO:0000256" key="2">
    <source>
        <dbReference type="ARBA" id="ARBA00022692"/>
    </source>
</evidence>
<feature type="transmembrane region" description="Helical" evidence="7">
    <location>
        <begin position="20"/>
        <end position="37"/>
    </location>
</feature>
<evidence type="ECO:0000256" key="4">
    <source>
        <dbReference type="ARBA" id="ARBA00023136"/>
    </source>
</evidence>